<reference evidence="3" key="1">
    <citation type="journal article" date="2019" name="Sci. Rep.">
        <title>Draft genome of Tanacetum cinerariifolium, the natural source of mosquito coil.</title>
        <authorList>
            <person name="Yamashiro T."/>
            <person name="Shiraishi A."/>
            <person name="Satake H."/>
            <person name="Nakayama K."/>
        </authorList>
    </citation>
    <scope>NUCLEOTIDE SEQUENCE</scope>
</reference>
<feature type="transmembrane region" description="Helical" evidence="2">
    <location>
        <begin position="28"/>
        <end position="47"/>
    </location>
</feature>
<organism evidence="3">
    <name type="scientific">Tanacetum cinerariifolium</name>
    <name type="common">Dalmatian daisy</name>
    <name type="synonym">Chrysanthemum cinerariifolium</name>
    <dbReference type="NCBI Taxonomy" id="118510"/>
    <lineage>
        <taxon>Eukaryota</taxon>
        <taxon>Viridiplantae</taxon>
        <taxon>Streptophyta</taxon>
        <taxon>Embryophyta</taxon>
        <taxon>Tracheophyta</taxon>
        <taxon>Spermatophyta</taxon>
        <taxon>Magnoliopsida</taxon>
        <taxon>eudicotyledons</taxon>
        <taxon>Gunneridae</taxon>
        <taxon>Pentapetalae</taxon>
        <taxon>asterids</taxon>
        <taxon>campanulids</taxon>
        <taxon>Asterales</taxon>
        <taxon>Asteraceae</taxon>
        <taxon>Asteroideae</taxon>
        <taxon>Anthemideae</taxon>
        <taxon>Anthemidinae</taxon>
        <taxon>Tanacetum</taxon>
    </lineage>
</organism>
<evidence type="ECO:0000313" key="3">
    <source>
        <dbReference type="EMBL" id="GFD55105.1"/>
    </source>
</evidence>
<keyword evidence="2" id="KW-1133">Transmembrane helix</keyword>
<feature type="region of interest" description="Disordered" evidence="1">
    <location>
        <begin position="1"/>
        <end position="22"/>
    </location>
</feature>
<keyword evidence="2" id="KW-0812">Transmembrane</keyword>
<gene>
    <name evidence="3" type="ORF">Tci_927074</name>
</gene>
<evidence type="ECO:0000256" key="2">
    <source>
        <dbReference type="SAM" id="Phobius"/>
    </source>
</evidence>
<dbReference type="AlphaFoldDB" id="A0A699X5P1"/>
<accession>A0A699X5P1</accession>
<feature type="compositionally biased region" description="Basic and acidic residues" evidence="1">
    <location>
        <begin position="1"/>
        <end position="13"/>
    </location>
</feature>
<dbReference type="EMBL" id="BKCJ011813998">
    <property type="protein sequence ID" value="GFD55105.1"/>
    <property type="molecule type" value="Genomic_DNA"/>
</dbReference>
<feature type="non-terminal residue" evidence="3">
    <location>
        <position position="1"/>
    </location>
</feature>
<protein>
    <submittedName>
        <fullName evidence="3">Uncharacterized protein</fullName>
    </submittedName>
</protein>
<comment type="caution">
    <text evidence="3">The sequence shown here is derived from an EMBL/GenBank/DDBJ whole genome shotgun (WGS) entry which is preliminary data.</text>
</comment>
<proteinExistence type="predicted"/>
<sequence length="58" mass="6035">TVELPDHDGRLENRAGAGGGQHAGVQTLGAHATVGVGVGAGLLPFAAKRCDQYRLRRR</sequence>
<keyword evidence="2" id="KW-0472">Membrane</keyword>
<name>A0A699X5P1_TANCI</name>
<evidence type="ECO:0000256" key="1">
    <source>
        <dbReference type="SAM" id="MobiDB-lite"/>
    </source>
</evidence>